<accession>A0A8X6MQ14</accession>
<protein>
    <submittedName>
        <fullName evidence="1">Uncharacterized protein</fullName>
    </submittedName>
</protein>
<comment type="caution">
    <text evidence="1">The sequence shown here is derived from an EMBL/GenBank/DDBJ whole genome shotgun (WGS) entry which is preliminary data.</text>
</comment>
<evidence type="ECO:0000313" key="2">
    <source>
        <dbReference type="Proteomes" id="UP000887013"/>
    </source>
</evidence>
<name>A0A8X6MQ14_NEPPI</name>
<dbReference type="Proteomes" id="UP000887013">
    <property type="component" value="Unassembled WGS sequence"/>
</dbReference>
<organism evidence="1 2">
    <name type="scientific">Nephila pilipes</name>
    <name type="common">Giant wood spider</name>
    <name type="synonym">Nephila maculata</name>
    <dbReference type="NCBI Taxonomy" id="299642"/>
    <lineage>
        <taxon>Eukaryota</taxon>
        <taxon>Metazoa</taxon>
        <taxon>Ecdysozoa</taxon>
        <taxon>Arthropoda</taxon>
        <taxon>Chelicerata</taxon>
        <taxon>Arachnida</taxon>
        <taxon>Araneae</taxon>
        <taxon>Araneomorphae</taxon>
        <taxon>Entelegynae</taxon>
        <taxon>Araneoidea</taxon>
        <taxon>Nephilidae</taxon>
        <taxon>Nephila</taxon>
    </lineage>
</organism>
<dbReference type="AlphaFoldDB" id="A0A8X6MQ14"/>
<proteinExistence type="predicted"/>
<evidence type="ECO:0000313" key="1">
    <source>
        <dbReference type="EMBL" id="GFS71809.1"/>
    </source>
</evidence>
<reference evidence="1" key="1">
    <citation type="submission" date="2020-08" db="EMBL/GenBank/DDBJ databases">
        <title>Multicomponent nature underlies the extraordinary mechanical properties of spider dragline silk.</title>
        <authorList>
            <person name="Kono N."/>
            <person name="Nakamura H."/>
            <person name="Mori M."/>
            <person name="Yoshida Y."/>
            <person name="Ohtoshi R."/>
            <person name="Malay A.D."/>
            <person name="Moran D.A.P."/>
            <person name="Tomita M."/>
            <person name="Numata K."/>
            <person name="Arakawa K."/>
        </authorList>
    </citation>
    <scope>NUCLEOTIDE SEQUENCE</scope>
</reference>
<gene>
    <name evidence="1" type="ORF">NPIL_267811</name>
</gene>
<dbReference type="EMBL" id="BMAW01049666">
    <property type="protein sequence ID" value="GFS71809.1"/>
    <property type="molecule type" value="Genomic_DNA"/>
</dbReference>
<sequence>MKRHIRNGCHKLGVDSTEETVPVRSLEVNEFQNLAFRIVIDDEDSNVLNILQCDHRTKMPSIFLMVAHKELIVETVTKKIPLPFLIPLSFMMSDLFRFVSEKPAALGFLSDP</sequence>
<keyword evidence="2" id="KW-1185">Reference proteome</keyword>